<dbReference type="InterPro" id="IPR007842">
    <property type="entry name" value="HEPN_dom"/>
</dbReference>
<name>A0A0P8ADP1_9EURY</name>
<organism evidence="2 3">
    <name type="scientific">Candidatus Methanoperedens nitratireducens</name>
    <dbReference type="NCBI Taxonomy" id="1392998"/>
    <lineage>
        <taxon>Archaea</taxon>
        <taxon>Methanobacteriati</taxon>
        <taxon>Methanobacteriota</taxon>
        <taxon>Stenosarchaea group</taxon>
        <taxon>Methanomicrobia</taxon>
        <taxon>Methanosarcinales</taxon>
        <taxon>ANME-2 cluster</taxon>
        <taxon>Candidatus Methanoperedentaceae</taxon>
        <taxon>Candidatus Methanoperedens</taxon>
    </lineage>
</organism>
<evidence type="ECO:0000313" key="3">
    <source>
        <dbReference type="Proteomes" id="UP000050360"/>
    </source>
</evidence>
<proteinExistence type="predicted"/>
<dbReference type="AlphaFoldDB" id="A0A0P8ADP1"/>
<dbReference type="SUPFAM" id="SSF81593">
    <property type="entry name" value="Nucleotidyltransferase substrate binding subunit/domain"/>
    <property type="match status" value="1"/>
</dbReference>
<reference evidence="2 3" key="1">
    <citation type="submission" date="2015-09" db="EMBL/GenBank/DDBJ databases">
        <title>A metagenomics-based metabolic model of nitrate-dependent anaerobic oxidation of methane by Methanoperedens-like archaea.</title>
        <authorList>
            <person name="Arshad A."/>
            <person name="Speth D.R."/>
            <person name="De Graaf R.M."/>
            <person name="Op Den Camp H.J."/>
            <person name="Jetten M.S."/>
            <person name="Welte C.U."/>
        </authorList>
    </citation>
    <scope>NUCLEOTIDE SEQUENCE [LARGE SCALE GENOMIC DNA]</scope>
</reference>
<protein>
    <submittedName>
        <fullName evidence="2">HEPN domain protein</fullName>
    </submittedName>
</protein>
<dbReference type="SMART" id="SM00748">
    <property type="entry name" value="HEPN"/>
    <property type="match status" value="1"/>
</dbReference>
<dbReference type="PROSITE" id="PS50910">
    <property type="entry name" value="HEPN"/>
    <property type="match status" value="1"/>
</dbReference>
<feature type="domain" description="HEPN" evidence="1">
    <location>
        <begin position="6"/>
        <end position="114"/>
    </location>
</feature>
<sequence length="124" mass="14429">MEKNWLSQSERDLITAKNCARSGDFYASAFFCHQTIEKCLKALYISRFDDLPPKTHHIDKLARLLEAPDDIVNITYALSEDYMMTRYPDVTDKLPFQSYNESMASQKISQSEKLLLWVKKKLGE</sequence>
<dbReference type="Proteomes" id="UP000050360">
    <property type="component" value="Unassembled WGS sequence"/>
</dbReference>
<evidence type="ECO:0000313" key="2">
    <source>
        <dbReference type="EMBL" id="KPQ44984.1"/>
    </source>
</evidence>
<evidence type="ECO:0000259" key="1">
    <source>
        <dbReference type="PROSITE" id="PS50910"/>
    </source>
</evidence>
<dbReference type="Gene3D" id="1.20.120.330">
    <property type="entry name" value="Nucleotidyltransferases domain 2"/>
    <property type="match status" value="1"/>
</dbReference>
<gene>
    <name evidence="2" type="ORF">MPEBLZ_00409</name>
</gene>
<dbReference type="Pfam" id="PF05168">
    <property type="entry name" value="HEPN"/>
    <property type="match status" value="1"/>
</dbReference>
<accession>A0A0P8ADP1</accession>
<comment type="caution">
    <text evidence="2">The sequence shown here is derived from an EMBL/GenBank/DDBJ whole genome shotgun (WGS) entry which is preliminary data.</text>
</comment>
<dbReference type="EMBL" id="LKCM01000035">
    <property type="protein sequence ID" value="KPQ44984.1"/>
    <property type="molecule type" value="Genomic_DNA"/>
</dbReference>